<feature type="binding site" evidence="12">
    <location>
        <begin position="410"/>
        <end position="413"/>
    </location>
    <ligand>
        <name>substrate</name>
    </ligand>
</feature>
<keyword evidence="19" id="KW-1185">Reference proteome</keyword>
<comment type="function">
    <text evidence="8">Cleaves A-5'-PPP-5'A to yield AMP and ADP.</text>
</comment>
<feature type="short sequence motif" description="Histidine triad motif" evidence="14">
    <location>
        <begin position="415"/>
        <end position="419"/>
    </location>
</feature>
<comment type="cofactor">
    <cofactor evidence="1">
        <name>Mn(2+)</name>
        <dbReference type="ChEBI" id="CHEBI:29035"/>
    </cofactor>
</comment>
<comment type="similarity">
    <text evidence="9">In the N-terminal section; belongs to the UPF0012 family.</text>
</comment>
<dbReference type="Gene3D" id="3.30.428.10">
    <property type="entry name" value="HIT-like"/>
    <property type="match status" value="1"/>
</dbReference>
<evidence type="ECO:0000313" key="19">
    <source>
        <dbReference type="Proteomes" id="UP001153737"/>
    </source>
</evidence>
<dbReference type="PROSITE" id="PS51084">
    <property type="entry name" value="HIT_2"/>
    <property type="match status" value="1"/>
</dbReference>
<evidence type="ECO:0000256" key="10">
    <source>
        <dbReference type="ARBA" id="ARBA00069577"/>
    </source>
</evidence>
<dbReference type="Pfam" id="PF00795">
    <property type="entry name" value="CN_hydrolase"/>
    <property type="match status" value="1"/>
</dbReference>
<evidence type="ECO:0000256" key="13">
    <source>
        <dbReference type="PIRSR" id="PIRSR639383-3"/>
    </source>
</evidence>
<reference evidence="18" key="1">
    <citation type="submission" date="2022-01" db="EMBL/GenBank/DDBJ databases">
        <authorList>
            <person name="King R."/>
        </authorList>
    </citation>
    <scope>NUCLEOTIDE SEQUENCE</scope>
</reference>
<evidence type="ECO:0000256" key="6">
    <source>
        <dbReference type="ARBA" id="ARBA00023268"/>
    </source>
</evidence>
<evidence type="ECO:0000256" key="9">
    <source>
        <dbReference type="ARBA" id="ARBA00061127"/>
    </source>
</evidence>
<name>A0A9P0GV51_PHACE</name>
<dbReference type="InterPro" id="IPR036265">
    <property type="entry name" value="HIT-like_sf"/>
</dbReference>
<dbReference type="PROSITE" id="PS00892">
    <property type="entry name" value="HIT_1"/>
    <property type="match status" value="1"/>
</dbReference>
<dbReference type="InterPro" id="IPR003010">
    <property type="entry name" value="C-N_Hydrolase"/>
</dbReference>
<accession>A0A9P0GV51</accession>
<protein>
    <recommendedName>
        <fullName evidence="10">Nitrilase and fragile histidine triad fusion protein NitFhit</fullName>
        <ecNumber evidence="3">3.6.1.29</ecNumber>
    </recommendedName>
</protein>
<comment type="catalytic activity">
    <reaction evidence="7">
        <text>P(1),P(3)-bis(5'-adenosyl) triphosphate + H2O = AMP + ADP + 2 H(+)</text>
        <dbReference type="Rhea" id="RHEA:13893"/>
        <dbReference type="ChEBI" id="CHEBI:15377"/>
        <dbReference type="ChEBI" id="CHEBI:15378"/>
        <dbReference type="ChEBI" id="CHEBI:58529"/>
        <dbReference type="ChEBI" id="CHEBI:456215"/>
        <dbReference type="ChEBI" id="CHEBI:456216"/>
        <dbReference type="EC" id="3.6.1.29"/>
    </reaction>
</comment>
<dbReference type="GO" id="GO:0000166">
    <property type="term" value="F:nucleotide binding"/>
    <property type="evidence" value="ECO:0007669"/>
    <property type="project" value="UniProtKB-KW"/>
</dbReference>
<dbReference type="OrthoDB" id="680339at2759"/>
<sequence>MYFAKNSYFFQRNTCLLYSLFRRMSSNLKCKVAVCQFTASNNKSENLTVVQKLVNDAVSKDAKMVFLPEATDYIATNKTEAKSLAEPLDGPLVSEYKKIAKQNKVWLSLGGLHEKIDEDLVYNSHIVIDDTGEIKSVYRKIHLFDVAIPEKNVFLRESDINIGGSQILPPVNTPAGQIGLAICYDLRFPELSTLQTKLGAEILTYPSAFTSGTGLAHWEILLRARAIENQCYVIAAAQYGKHNKKRTSFGQAMIVNPWGTIKAECPKYTEGIETNQSIAVAEIDCELLRKIRQEMPVHQHRRNDIYNLNLVKNKCLPVSDDVSFSFANKVIPGSTVFFCSKYCYAFTNIRCVVPGHVLVATLRKTARLVDLSQEEIADLFQTVIAVQRIIEIEHNSSSSTVCVQDGKFAGQTVPHVHVHIMPRRKGDFARNDDIYMHLAQHDKDENDQPIRLPEEMSQEASKLRKYLNS</sequence>
<proteinExistence type="inferred from homology"/>
<keyword evidence="4" id="KW-0547">Nucleotide-binding</keyword>
<dbReference type="FunFam" id="3.60.110.10:FF:000005">
    <property type="entry name" value="nitrilase homolog 1 isoform X1"/>
    <property type="match status" value="1"/>
</dbReference>
<dbReference type="AlphaFoldDB" id="A0A9P0GV51"/>
<evidence type="ECO:0000313" key="18">
    <source>
        <dbReference type="EMBL" id="CAH1170144.1"/>
    </source>
</evidence>
<feature type="domain" description="CN hydrolase" evidence="16">
    <location>
        <begin position="30"/>
        <end position="285"/>
    </location>
</feature>
<dbReference type="FunFam" id="3.30.428.10:FF:000011">
    <property type="entry name" value="Fragile histidine triad"/>
    <property type="match status" value="1"/>
</dbReference>
<evidence type="ECO:0000256" key="11">
    <source>
        <dbReference type="PIRSR" id="PIRSR639383-1"/>
    </source>
</evidence>
<evidence type="ECO:0000256" key="7">
    <source>
        <dbReference type="ARBA" id="ARBA00047780"/>
    </source>
</evidence>
<dbReference type="Gene3D" id="3.60.110.10">
    <property type="entry name" value="Carbon-nitrogen hydrolase"/>
    <property type="match status" value="1"/>
</dbReference>
<evidence type="ECO:0000256" key="5">
    <source>
        <dbReference type="ARBA" id="ARBA00022801"/>
    </source>
</evidence>
<dbReference type="InterPro" id="IPR001110">
    <property type="entry name" value="UPF0012_CS"/>
</dbReference>
<gene>
    <name evidence="18" type="ORF">PHAECO_LOCUS9443</name>
</gene>
<feature type="active site" description="Tele-AMP-histidine intermediate" evidence="11">
    <location>
        <position position="417"/>
    </location>
</feature>
<dbReference type="CDD" id="cd07572">
    <property type="entry name" value="nit"/>
    <property type="match status" value="1"/>
</dbReference>
<feature type="binding site" evidence="12">
    <location>
        <position position="348"/>
    </location>
    <ligand>
        <name>substrate</name>
    </ligand>
</feature>
<evidence type="ECO:0000256" key="8">
    <source>
        <dbReference type="ARBA" id="ARBA00057461"/>
    </source>
</evidence>
<keyword evidence="5" id="KW-0378">Hydrolase</keyword>
<dbReference type="SUPFAM" id="SSF56317">
    <property type="entry name" value="Carbon-nitrogen hydrolase"/>
    <property type="match status" value="1"/>
</dbReference>
<dbReference type="InterPro" id="IPR036526">
    <property type="entry name" value="C-N_Hydrolase_sf"/>
</dbReference>
<evidence type="ECO:0000256" key="3">
    <source>
        <dbReference type="ARBA" id="ARBA00012377"/>
    </source>
</evidence>
<dbReference type="PROSITE" id="PS50263">
    <property type="entry name" value="CN_HYDROLASE"/>
    <property type="match status" value="1"/>
</dbReference>
<keyword evidence="6" id="KW-0511">Multifunctional enzyme</keyword>
<evidence type="ECO:0000256" key="2">
    <source>
        <dbReference type="ARBA" id="ARBA00011881"/>
    </source>
</evidence>
<dbReference type="EC" id="3.6.1.29" evidence="3"/>
<dbReference type="PANTHER" id="PTHR23088:SF27">
    <property type="entry name" value="DEAMINATED GLUTATHIONE AMIDASE"/>
    <property type="match status" value="1"/>
</dbReference>
<comment type="subunit">
    <text evidence="2">Homotetramer.</text>
</comment>
<evidence type="ECO:0000259" key="17">
    <source>
        <dbReference type="PROSITE" id="PS51084"/>
    </source>
</evidence>
<evidence type="ECO:0000256" key="4">
    <source>
        <dbReference type="ARBA" id="ARBA00022741"/>
    </source>
</evidence>
<dbReference type="GO" id="GO:0016811">
    <property type="term" value="F:hydrolase activity, acting on carbon-nitrogen (but not peptide) bonds, in linear amides"/>
    <property type="evidence" value="ECO:0007669"/>
    <property type="project" value="InterPro"/>
</dbReference>
<evidence type="ECO:0000256" key="12">
    <source>
        <dbReference type="PIRSR" id="PIRSR639383-2"/>
    </source>
</evidence>
<dbReference type="InterPro" id="IPR039383">
    <property type="entry name" value="FHIT"/>
</dbReference>
<evidence type="ECO:0000256" key="14">
    <source>
        <dbReference type="PROSITE-ProRule" id="PRU00464"/>
    </source>
</evidence>
<dbReference type="Pfam" id="PF01230">
    <property type="entry name" value="HIT"/>
    <property type="match status" value="1"/>
</dbReference>
<feature type="site" description="Important for induction of apoptosis" evidence="13">
    <location>
        <position position="435"/>
    </location>
</feature>
<dbReference type="EMBL" id="OU896711">
    <property type="protein sequence ID" value="CAH1170144.1"/>
    <property type="molecule type" value="Genomic_DNA"/>
</dbReference>
<dbReference type="SUPFAM" id="SSF54197">
    <property type="entry name" value="HIT-like"/>
    <property type="match status" value="1"/>
</dbReference>
<dbReference type="PROSITE" id="PS01227">
    <property type="entry name" value="UPF0012"/>
    <property type="match status" value="1"/>
</dbReference>
<organism evidence="18 19">
    <name type="scientific">Phaedon cochleariae</name>
    <name type="common">Mustard beetle</name>
    <dbReference type="NCBI Taxonomy" id="80249"/>
    <lineage>
        <taxon>Eukaryota</taxon>
        <taxon>Metazoa</taxon>
        <taxon>Ecdysozoa</taxon>
        <taxon>Arthropoda</taxon>
        <taxon>Hexapoda</taxon>
        <taxon>Insecta</taxon>
        <taxon>Pterygota</taxon>
        <taxon>Neoptera</taxon>
        <taxon>Endopterygota</taxon>
        <taxon>Coleoptera</taxon>
        <taxon>Polyphaga</taxon>
        <taxon>Cucujiformia</taxon>
        <taxon>Chrysomeloidea</taxon>
        <taxon>Chrysomelidae</taxon>
        <taxon>Chrysomelinae</taxon>
        <taxon>Chrysomelini</taxon>
        <taxon>Phaedon</taxon>
    </lineage>
</organism>
<evidence type="ECO:0000256" key="1">
    <source>
        <dbReference type="ARBA" id="ARBA00001936"/>
    </source>
</evidence>
<feature type="binding site" evidence="12">
    <location>
        <position position="419"/>
    </location>
    <ligand>
        <name>substrate</name>
    </ligand>
</feature>
<dbReference type="GO" id="GO:0006139">
    <property type="term" value="P:nucleobase-containing compound metabolic process"/>
    <property type="evidence" value="ECO:0007669"/>
    <property type="project" value="TreeGrafter"/>
</dbReference>
<feature type="domain" description="HIT" evidence="17">
    <location>
        <begin position="322"/>
        <end position="430"/>
    </location>
</feature>
<dbReference type="Proteomes" id="UP001153737">
    <property type="component" value="Chromosome 5"/>
</dbReference>
<dbReference type="CDD" id="cd01275">
    <property type="entry name" value="FHIT"/>
    <property type="match status" value="1"/>
</dbReference>
<dbReference type="InterPro" id="IPR045254">
    <property type="entry name" value="Nit1/2_C-N_Hydrolase"/>
</dbReference>
<feature type="compositionally biased region" description="Basic and acidic residues" evidence="15">
    <location>
        <begin position="443"/>
        <end position="454"/>
    </location>
</feature>
<feature type="region of interest" description="Disordered" evidence="15">
    <location>
        <begin position="443"/>
        <end position="469"/>
    </location>
</feature>
<evidence type="ECO:0000259" key="16">
    <source>
        <dbReference type="PROSITE" id="PS50263"/>
    </source>
</evidence>
<feature type="binding site" evidence="12">
    <location>
        <position position="404"/>
    </location>
    <ligand>
        <name>substrate</name>
    </ligand>
</feature>
<reference evidence="18" key="2">
    <citation type="submission" date="2022-10" db="EMBL/GenBank/DDBJ databases">
        <authorList>
            <consortium name="ENA_rothamsted_submissions"/>
            <consortium name="culmorum"/>
            <person name="King R."/>
        </authorList>
    </citation>
    <scope>NUCLEOTIDE SEQUENCE</scope>
</reference>
<dbReference type="InterPro" id="IPR019808">
    <property type="entry name" value="Histidine_triad_CS"/>
</dbReference>
<dbReference type="GO" id="GO:0047710">
    <property type="term" value="F:bis(5'-adenosyl)-triphosphatase activity"/>
    <property type="evidence" value="ECO:0007669"/>
    <property type="project" value="UniProtKB-EC"/>
</dbReference>
<dbReference type="InterPro" id="IPR011146">
    <property type="entry name" value="HIT-like"/>
</dbReference>
<dbReference type="PANTHER" id="PTHR23088">
    <property type="entry name" value="NITRILASE-RELATED"/>
    <property type="match status" value="1"/>
</dbReference>
<evidence type="ECO:0000256" key="15">
    <source>
        <dbReference type="SAM" id="MobiDB-lite"/>
    </source>
</evidence>